<evidence type="ECO:0000313" key="1">
    <source>
        <dbReference type="EMBL" id="VVD78521.1"/>
    </source>
</evidence>
<accession>A0A5E4STV3</accession>
<name>A0A5E4STV3_9BURK</name>
<keyword evidence="2" id="KW-1185">Reference proteome</keyword>
<gene>
    <name evidence="1" type="ORF">PAN31108_00986</name>
</gene>
<dbReference type="EMBL" id="CABPSB010000002">
    <property type="protein sequence ID" value="VVD78521.1"/>
    <property type="molecule type" value="Genomic_DNA"/>
</dbReference>
<dbReference type="Proteomes" id="UP000406256">
    <property type="component" value="Unassembled WGS sequence"/>
</dbReference>
<reference evidence="1 2" key="1">
    <citation type="submission" date="2019-08" db="EMBL/GenBank/DDBJ databases">
        <authorList>
            <person name="Peeters C."/>
        </authorList>
    </citation>
    <scope>NUCLEOTIDE SEQUENCE [LARGE SCALE GENOMIC DNA]</scope>
    <source>
        <strain evidence="1 2">LMG 31108</strain>
    </source>
</reference>
<organism evidence="1 2">
    <name type="scientific">Pandoraea anhela</name>
    <dbReference type="NCBI Taxonomy" id="2508295"/>
    <lineage>
        <taxon>Bacteria</taxon>
        <taxon>Pseudomonadati</taxon>
        <taxon>Pseudomonadota</taxon>
        <taxon>Betaproteobacteria</taxon>
        <taxon>Burkholderiales</taxon>
        <taxon>Burkholderiaceae</taxon>
        <taxon>Pandoraea</taxon>
    </lineage>
</organism>
<sequence length="477" mass="51684">MRHVLLDLFRFVRPLLAGWLVAHSLGAWALSGADVAYLVNQRYRNTPAKCFVNSPAQECSGVLMRVPPTAGGDLFALSAAETAAGTARFDYVRSDIETTRLANSVGFILADRPTAAGAGQAYDLRCGCPPPGASGGPPCVECPGQPNSAGVSLWNPATPDRLAVQAIFYDVGNGGQLATALEYQRQFYNKTRQWLPILQVLFRPNGGTSFGYDDQDQLDIGYATLASLNARYADTRRVCADGRSAYYCNGVLVRVTGWGAGFKSWNPSPGSVSAQGVSFSFLRADAGVNTLYWKGNDAGIVMRELAAPARYPLRMRCIYAQDAGTSTPDRCHKTYPVLCNAMNITTPAAFRAHYRAYSMCAFDVDPVSFQLSIDSRPGLPMNLGHMWNEAIIAIWPQNVPLGIGIEAFFFMANDASGGQFVQRDYMATTGRFMPLIKIDFNAASGRIFSYDPALQSFALSGPRTLPPVPMDPADIPE</sequence>
<dbReference type="RefSeq" id="WP_150667736.1">
    <property type="nucleotide sequence ID" value="NZ_CABPSB010000002.1"/>
</dbReference>
<evidence type="ECO:0000313" key="2">
    <source>
        <dbReference type="Proteomes" id="UP000406256"/>
    </source>
</evidence>
<proteinExistence type="predicted"/>
<protein>
    <submittedName>
        <fullName evidence="1">Uncharacterized protein</fullName>
    </submittedName>
</protein>
<dbReference type="AlphaFoldDB" id="A0A5E4STV3"/>
<dbReference type="OrthoDB" id="8934365at2"/>